<feature type="transmembrane region" description="Helical" evidence="1">
    <location>
        <begin position="65"/>
        <end position="88"/>
    </location>
</feature>
<feature type="transmembrane region" description="Helical" evidence="1">
    <location>
        <begin position="123"/>
        <end position="140"/>
    </location>
</feature>
<evidence type="ECO:0000313" key="3">
    <source>
        <dbReference type="Proteomes" id="UP000076021"/>
    </source>
</evidence>
<keyword evidence="1" id="KW-0812">Transmembrane</keyword>
<dbReference type="Proteomes" id="UP000076021">
    <property type="component" value="Chromosome"/>
</dbReference>
<dbReference type="OrthoDB" id="2082317at2"/>
<organism evidence="2 3">
    <name type="scientific">Rummeliibacillus stabekisii</name>
    <dbReference type="NCBI Taxonomy" id="241244"/>
    <lineage>
        <taxon>Bacteria</taxon>
        <taxon>Bacillati</taxon>
        <taxon>Bacillota</taxon>
        <taxon>Bacilli</taxon>
        <taxon>Bacillales</taxon>
        <taxon>Caryophanaceae</taxon>
        <taxon>Rummeliibacillus</taxon>
    </lineage>
</organism>
<sequence>MNLIAWLIVACEIAFWVVILVGLTLRYVFKRKKLSLLFFTSVPLIDLILLVVAGLDIYFGAKPTAAHAIAAVYIGSSIAFGKSMIAWLDEKFRYYIMKDGSKPVKRCGMEFARHGMKSFGQHVFAYIIGALLLFGMILITNNHVQNAPFYEILQLWTLIIGIDFVISISYFIWPKRSL</sequence>
<name>A0A143HBA2_9BACL</name>
<dbReference type="RefSeq" id="WP_066787108.1">
    <property type="nucleotide sequence ID" value="NZ_CP014806.1"/>
</dbReference>
<feature type="transmembrane region" description="Helical" evidence="1">
    <location>
        <begin position="152"/>
        <end position="173"/>
    </location>
</feature>
<evidence type="ECO:0008006" key="4">
    <source>
        <dbReference type="Google" id="ProtNLM"/>
    </source>
</evidence>
<dbReference type="AlphaFoldDB" id="A0A143HBA2"/>
<reference evidence="2 3" key="1">
    <citation type="journal article" date="2016" name="Genome Announc.">
        <title>Whole-Genome Sequence of Rummeliibacillus stabekisii Strain PP9 Isolated from Antarctic Soil.</title>
        <authorList>
            <person name="da Mota F.F."/>
            <person name="Vollu R.E."/>
            <person name="Jurelevicius D."/>
            <person name="Seldin L."/>
        </authorList>
    </citation>
    <scope>NUCLEOTIDE SEQUENCE [LARGE SCALE GENOMIC DNA]</scope>
    <source>
        <strain evidence="2 3">PP9</strain>
    </source>
</reference>
<dbReference type="STRING" id="241244.ATY39_05745"/>
<accession>A0A143HBA2</accession>
<feature type="transmembrane region" description="Helical" evidence="1">
    <location>
        <begin position="6"/>
        <end position="29"/>
    </location>
</feature>
<evidence type="ECO:0000256" key="1">
    <source>
        <dbReference type="SAM" id="Phobius"/>
    </source>
</evidence>
<dbReference type="KEGG" id="rst:ATY39_05745"/>
<dbReference type="EMBL" id="CP014806">
    <property type="protein sequence ID" value="AMW99004.1"/>
    <property type="molecule type" value="Genomic_DNA"/>
</dbReference>
<reference evidence="3" key="2">
    <citation type="submission" date="2016-03" db="EMBL/GenBank/DDBJ databases">
        <authorList>
            <person name="Ploux O."/>
        </authorList>
    </citation>
    <scope>NUCLEOTIDE SEQUENCE [LARGE SCALE GENOMIC DNA]</scope>
    <source>
        <strain evidence="3">PP9</strain>
    </source>
</reference>
<keyword evidence="1" id="KW-1133">Transmembrane helix</keyword>
<proteinExistence type="predicted"/>
<evidence type="ECO:0000313" key="2">
    <source>
        <dbReference type="EMBL" id="AMW99004.1"/>
    </source>
</evidence>
<keyword evidence="1" id="KW-0472">Membrane</keyword>
<keyword evidence="3" id="KW-1185">Reference proteome</keyword>
<protein>
    <recommendedName>
        <fullName evidence="4">Membrane protein YmcC</fullName>
    </recommendedName>
</protein>
<gene>
    <name evidence="2" type="ORF">ATY39_05745</name>
</gene>
<feature type="transmembrane region" description="Helical" evidence="1">
    <location>
        <begin position="36"/>
        <end position="59"/>
    </location>
</feature>